<feature type="non-terminal residue" evidence="2">
    <location>
        <position position="1"/>
    </location>
</feature>
<dbReference type="InterPro" id="IPR055900">
    <property type="entry name" value="DUF7477"/>
</dbReference>
<evidence type="ECO:0000259" key="1">
    <source>
        <dbReference type="PROSITE" id="PS50011"/>
    </source>
</evidence>
<evidence type="ECO:0000313" key="2">
    <source>
        <dbReference type="EMBL" id="MED6165953.1"/>
    </source>
</evidence>
<keyword evidence="3" id="KW-1185">Reference proteome</keyword>
<dbReference type="SUPFAM" id="SSF56112">
    <property type="entry name" value="Protein kinase-like (PK-like)"/>
    <property type="match status" value="1"/>
</dbReference>
<evidence type="ECO:0000313" key="3">
    <source>
        <dbReference type="Proteomes" id="UP001341840"/>
    </source>
</evidence>
<dbReference type="PROSITE" id="PS00108">
    <property type="entry name" value="PROTEIN_KINASE_ST"/>
    <property type="match status" value="1"/>
</dbReference>
<dbReference type="InterPro" id="IPR011009">
    <property type="entry name" value="Kinase-like_dom_sf"/>
</dbReference>
<comment type="caution">
    <text evidence="2">The sequence shown here is derived from an EMBL/GenBank/DDBJ whole genome shotgun (WGS) entry which is preliminary data.</text>
</comment>
<dbReference type="InterPro" id="IPR000719">
    <property type="entry name" value="Prot_kinase_dom"/>
</dbReference>
<gene>
    <name evidence="2" type="ORF">PIB30_104538</name>
</gene>
<dbReference type="PROSITE" id="PS50011">
    <property type="entry name" value="PROTEIN_KINASE_DOM"/>
    <property type="match status" value="1"/>
</dbReference>
<reference evidence="2 3" key="1">
    <citation type="journal article" date="2023" name="Plants (Basel)">
        <title>Bridging the Gap: Combining Genomics and Transcriptomics Approaches to Understand Stylosanthes scabra, an Orphan Legume from the Brazilian Caatinga.</title>
        <authorList>
            <person name="Ferreira-Neto J.R.C."/>
            <person name="da Silva M.D."/>
            <person name="Binneck E."/>
            <person name="de Melo N.F."/>
            <person name="da Silva R.H."/>
            <person name="de Melo A.L.T.M."/>
            <person name="Pandolfi V."/>
            <person name="Bustamante F.O."/>
            <person name="Brasileiro-Vidal A.C."/>
            <person name="Benko-Iseppon A.M."/>
        </authorList>
    </citation>
    <scope>NUCLEOTIDE SEQUENCE [LARGE SCALE GENOMIC DNA]</scope>
    <source>
        <tissue evidence="2">Leaves</tissue>
    </source>
</reference>
<organism evidence="2 3">
    <name type="scientific">Stylosanthes scabra</name>
    <dbReference type="NCBI Taxonomy" id="79078"/>
    <lineage>
        <taxon>Eukaryota</taxon>
        <taxon>Viridiplantae</taxon>
        <taxon>Streptophyta</taxon>
        <taxon>Embryophyta</taxon>
        <taxon>Tracheophyta</taxon>
        <taxon>Spermatophyta</taxon>
        <taxon>Magnoliopsida</taxon>
        <taxon>eudicotyledons</taxon>
        <taxon>Gunneridae</taxon>
        <taxon>Pentapetalae</taxon>
        <taxon>rosids</taxon>
        <taxon>fabids</taxon>
        <taxon>Fabales</taxon>
        <taxon>Fabaceae</taxon>
        <taxon>Papilionoideae</taxon>
        <taxon>50 kb inversion clade</taxon>
        <taxon>dalbergioids sensu lato</taxon>
        <taxon>Dalbergieae</taxon>
        <taxon>Pterocarpus clade</taxon>
        <taxon>Stylosanthes</taxon>
    </lineage>
</organism>
<dbReference type="EMBL" id="JASCZI010124454">
    <property type="protein sequence ID" value="MED6165953.1"/>
    <property type="molecule type" value="Genomic_DNA"/>
</dbReference>
<protein>
    <recommendedName>
        <fullName evidence="1">Protein kinase domain-containing protein</fullName>
    </recommendedName>
</protein>
<dbReference type="Pfam" id="PF24289">
    <property type="entry name" value="DUF7477"/>
    <property type="match status" value="1"/>
</dbReference>
<name>A0ABU6V118_9FABA</name>
<dbReference type="Proteomes" id="UP001341840">
    <property type="component" value="Unassembled WGS sequence"/>
</dbReference>
<sequence length="204" mass="22449">CKLVTLLKIKRKLGKDSLDQVYVGRRMSGGSDRTGPDEIDEHLLRMSPSMVACIAVVAISILEKLQLKGFVHGDVKRENILLSQSGTTDDKKLYLIDLGLDVLLYLVMGGSGIANVHLLKNKRGAKVIEDGLYISCVASSANLWALIMDAGRSFSSRVYELSPAFLHKDWIKEQWKKNYYISSLAGAVNGTSFVVISKSVTLKC</sequence>
<feature type="domain" description="Protein kinase" evidence="1">
    <location>
        <begin position="1"/>
        <end position="204"/>
    </location>
</feature>
<dbReference type="Gene3D" id="1.10.510.10">
    <property type="entry name" value="Transferase(Phosphotransferase) domain 1"/>
    <property type="match status" value="1"/>
</dbReference>
<dbReference type="InterPro" id="IPR008271">
    <property type="entry name" value="Ser/Thr_kinase_AS"/>
</dbReference>
<proteinExistence type="predicted"/>
<accession>A0ABU6V118</accession>